<evidence type="ECO:0000256" key="1">
    <source>
        <dbReference type="SAM" id="MobiDB-lite"/>
    </source>
</evidence>
<feature type="region of interest" description="Disordered" evidence="1">
    <location>
        <begin position="50"/>
        <end position="109"/>
    </location>
</feature>
<gene>
    <name evidence="2" type="ORF">ALC53_09701</name>
</gene>
<dbReference type="EMBL" id="KQ976582">
    <property type="protein sequence ID" value="KYM79779.1"/>
    <property type="molecule type" value="Genomic_DNA"/>
</dbReference>
<organism evidence="2 3">
    <name type="scientific">Atta colombica</name>
    <dbReference type="NCBI Taxonomy" id="520822"/>
    <lineage>
        <taxon>Eukaryota</taxon>
        <taxon>Metazoa</taxon>
        <taxon>Ecdysozoa</taxon>
        <taxon>Arthropoda</taxon>
        <taxon>Hexapoda</taxon>
        <taxon>Insecta</taxon>
        <taxon>Pterygota</taxon>
        <taxon>Neoptera</taxon>
        <taxon>Endopterygota</taxon>
        <taxon>Hymenoptera</taxon>
        <taxon>Apocrita</taxon>
        <taxon>Aculeata</taxon>
        <taxon>Formicoidea</taxon>
        <taxon>Formicidae</taxon>
        <taxon>Myrmicinae</taxon>
        <taxon>Atta</taxon>
    </lineage>
</organism>
<feature type="compositionally biased region" description="Polar residues" evidence="1">
    <location>
        <begin position="89"/>
        <end position="109"/>
    </location>
</feature>
<dbReference type="Proteomes" id="UP000078540">
    <property type="component" value="Unassembled WGS sequence"/>
</dbReference>
<evidence type="ECO:0000313" key="3">
    <source>
        <dbReference type="Proteomes" id="UP000078540"/>
    </source>
</evidence>
<name>A0A195B6G9_9HYME</name>
<reference evidence="2 3" key="1">
    <citation type="submission" date="2015-09" db="EMBL/GenBank/DDBJ databases">
        <title>Atta colombica WGS genome.</title>
        <authorList>
            <person name="Nygaard S."/>
            <person name="Hu H."/>
            <person name="Boomsma J."/>
            <person name="Zhang G."/>
        </authorList>
    </citation>
    <scope>NUCLEOTIDE SEQUENCE [LARGE SCALE GENOMIC DNA]</scope>
    <source>
        <strain evidence="2">Treedump-2</strain>
        <tissue evidence="2">Whole body</tissue>
    </source>
</reference>
<sequence length="109" mass="12510">MFGHEHQYICQLTRSDNILDSERALENDYSHNGLQHSCKVVPGDATLEDGAAEENSSTYIQMSERNESEGDEETREEEIKVRARKEIRTASQWRNSSTERSPATFNCRT</sequence>
<evidence type="ECO:0000313" key="2">
    <source>
        <dbReference type="EMBL" id="KYM79779.1"/>
    </source>
</evidence>
<proteinExistence type="predicted"/>
<accession>A0A195B6G9</accession>
<feature type="compositionally biased region" description="Basic and acidic residues" evidence="1">
    <location>
        <begin position="77"/>
        <end position="88"/>
    </location>
</feature>
<dbReference type="AlphaFoldDB" id="A0A195B6G9"/>
<protein>
    <submittedName>
        <fullName evidence="2">Uncharacterized protein</fullName>
    </submittedName>
</protein>
<keyword evidence="3" id="KW-1185">Reference proteome</keyword>
<feature type="compositionally biased region" description="Polar residues" evidence="1">
    <location>
        <begin position="54"/>
        <end position="63"/>
    </location>
</feature>